<feature type="domain" description="Exosome complex component CSL4 C-terminal" evidence="4">
    <location>
        <begin position="65"/>
        <end position="129"/>
    </location>
</feature>
<dbReference type="PANTHER" id="PTHR12686">
    <property type="entry name" value="3'-5' EXORIBONUCLEASE CSL4-RELATED"/>
    <property type="match status" value="1"/>
</dbReference>
<dbReference type="SUPFAM" id="SSF50249">
    <property type="entry name" value="Nucleic acid-binding proteins"/>
    <property type="match status" value="1"/>
</dbReference>
<gene>
    <name evidence="6" type="ORF">FSB_LOCUS14638</name>
    <name evidence="5" type="ORF">FSB_LOCUS6070</name>
</gene>
<dbReference type="EMBL" id="OIVN01000316">
    <property type="protein sequence ID" value="SPC78188.1"/>
    <property type="molecule type" value="Genomic_DNA"/>
</dbReference>
<evidence type="ECO:0000256" key="1">
    <source>
        <dbReference type="ARBA" id="ARBA00004604"/>
    </source>
</evidence>
<proteinExistence type="predicted"/>
<accession>A0A2N9ETI6</accession>
<comment type="subcellular location">
    <subcellularLocation>
        <location evidence="1">Nucleus</location>
        <location evidence="1">Nucleolus</location>
    </subcellularLocation>
</comment>
<dbReference type="GO" id="GO:0003723">
    <property type="term" value="F:RNA binding"/>
    <property type="evidence" value="ECO:0007669"/>
    <property type="project" value="InterPro"/>
</dbReference>
<organism evidence="5">
    <name type="scientific">Fagus sylvatica</name>
    <name type="common">Beechnut</name>
    <dbReference type="NCBI Taxonomy" id="28930"/>
    <lineage>
        <taxon>Eukaryota</taxon>
        <taxon>Viridiplantae</taxon>
        <taxon>Streptophyta</taxon>
        <taxon>Embryophyta</taxon>
        <taxon>Tracheophyta</taxon>
        <taxon>Spermatophyta</taxon>
        <taxon>Magnoliopsida</taxon>
        <taxon>eudicotyledons</taxon>
        <taxon>Gunneridae</taxon>
        <taxon>Pentapetalae</taxon>
        <taxon>rosids</taxon>
        <taxon>fabids</taxon>
        <taxon>Fagales</taxon>
        <taxon>Fagaceae</taxon>
        <taxon>Fagus</taxon>
    </lineage>
</organism>
<protein>
    <recommendedName>
        <fullName evidence="4">Exosome complex component CSL4 C-terminal domain-containing protein</fullName>
    </recommendedName>
</protein>
<keyword evidence="3" id="KW-0271">Exosome</keyword>
<evidence type="ECO:0000256" key="2">
    <source>
        <dbReference type="ARBA" id="ARBA00022490"/>
    </source>
</evidence>
<dbReference type="EMBL" id="OIVN01000875">
    <property type="protein sequence ID" value="SPC86756.1"/>
    <property type="molecule type" value="Genomic_DNA"/>
</dbReference>
<dbReference type="PANTHER" id="PTHR12686:SF8">
    <property type="entry name" value="EXOSOME COMPLEX COMPONENT CSL4"/>
    <property type="match status" value="1"/>
</dbReference>
<dbReference type="InterPro" id="IPR039771">
    <property type="entry name" value="Csl4"/>
</dbReference>
<dbReference type="GO" id="GO:0005737">
    <property type="term" value="C:cytoplasm"/>
    <property type="evidence" value="ECO:0007669"/>
    <property type="project" value="TreeGrafter"/>
</dbReference>
<dbReference type="GO" id="GO:0000176">
    <property type="term" value="C:nuclear exosome (RNase complex)"/>
    <property type="evidence" value="ECO:0007669"/>
    <property type="project" value="TreeGrafter"/>
</dbReference>
<dbReference type="Gene3D" id="2.40.50.140">
    <property type="entry name" value="Nucleic acid-binding proteins"/>
    <property type="match status" value="1"/>
</dbReference>
<dbReference type="InterPro" id="IPR019495">
    <property type="entry name" value="EXOSC1_C"/>
</dbReference>
<reference evidence="5" key="1">
    <citation type="submission" date="2018-02" db="EMBL/GenBank/DDBJ databases">
        <authorList>
            <person name="Cohen D.B."/>
            <person name="Kent A.D."/>
        </authorList>
    </citation>
    <scope>NUCLEOTIDE SEQUENCE</scope>
</reference>
<dbReference type="InterPro" id="IPR012340">
    <property type="entry name" value="NA-bd_OB-fold"/>
</dbReference>
<sequence>MEQVVVVVVVTPGEVVGKATQVRARRGAYVAPHNNLVYASLTGLRRTLSPPPNSPDQRPTVEVTGHKAHGAVPQPGSLVIARLISCVSVLTPKSVREKFTGIIRQQDVRATEIDKVDMHLSYRPGDVVKLLWYPFCLIGLFTDM</sequence>
<keyword evidence="2" id="KW-0963">Cytoplasm</keyword>
<dbReference type="Pfam" id="PF10447">
    <property type="entry name" value="EXOSC1"/>
    <property type="match status" value="1"/>
</dbReference>
<evidence type="ECO:0000259" key="4">
    <source>
        <dbReference type="Pfam" id="PF10447"/>
    </source>
</evidence>
<dbReference type="AlphaFoldDB" id="A0A2N9ETI6"/>
<name>A0A2N9ETI6_FAGSY</name>
<evidence type="ECO:0000313" key="6">
    <source>
        <dbReference type="EMBL" id="SPC86756.1"/>
    </source>
</evidence>
<dbReference type="GO" id="GO:0005730">
    <property type="term" value="C:nucleolus"/>
    <property type="evidence" value="ECO:0007669"/>
    <property type="project" value="UniProtKB-SubCell"/>
</dbReference>
<evidence type="ECO:0000256" key="3">
    <source>
        <dbReference type="ARBA" id="ARBA00022835"/>
    </source>
</evidence>
<evidence type="ECO:0000313" key="5">
    <source>
        <dbReference type="EMBL" id="SPC78188.1"/>
    </source>
</evidence>
<dbReference type="GO" id="GO:0006396">
    <property type="term" value="P:RNA processing"/>
    <property type="evidence" value="ECO:0007669"/>
    <property type="project" value="InterPro"/>
</dbReference>